<dbReference type="EMBL" id="SLZR01000011">
    <property type="protein sequence ID" value="TCS39989.1"/>
    <property type="molecule type" value="Genomic_DNA"/>
</dbReference>
<accession>A0A4R3I7A7</accession>
<dbReference type="OrthoDB" id="9790785at2"/>
<dbReference type="Pfam" id="PF00106">
    <property type="entry name" value="adh_short"/>
    <property type="match status" value="1"/>
</dbReference>
<organism evidence="3 4">
    <name type="scientific">Reinekea marinisedimentorum</name>
    <dbReference type="NCBI Taxonomy" id="230495"/>
    <lineage>
        <taxon>Bacteria</taxon>
        <taxon>Pseudomonadati</taxon>
        <taxon>Pseudomonadota</taxon>
        <taxon>Gammaproteobacteria</taxon>
        <taxon>Oceanospirillales</taxon>
        <taxon>Saccharospirillaceae</taxon>
        <taxon>Reinekea</taxon>
    </lineage>
</organism>
<dbReference type="GO" id="GO:0016491">
    <property type="term" value="F:oxidoreductase activity"/>
    <property type="evidence" value="ECO:0007669"/>
    <property type="project" value="UniProtKB-KW"/>
</dbReference>
<dbReference type="AlphaFoldDB" id="A0A4R3I7A7"/>
<sequence length="256" mass="28041">MSTPAKEIIEQFNPDNCLQDRVILITGASAGIGKEAALEFARRGAHVVLIARNQENLEAVYDEIESTTQTRPIIFPYDLNTLNPDIAREMAYAIEQEYGRLDGVLFNASALGSKMSIAQYPEQQWLDVINTNVNSAFYLTKAMLPLLEAAPAGRMLFTTSSVGRKGRAYWGAYAVSKFATEGLMETLADELKATSNVRVFAVNPGGTRTAMRASAYPGENPETVPAPSEHMPLYCYLMSDASGDYHGASIDAYDYL</sequence>
<keyword evidence="2" id="KW-0560">Oxidoreductase</keyword>
<comment type="caution">
    <text evidence="3">The sequence shown here is derived from an EMBL/GenBank/DDBJ whole genome shotgun (WGS) entry which is preliminary data.</text>
</comment>
<gene>
    <name evidence="3" type="ORF">BCF53_11182</name>
</gene>
<proteinExistence type="inferred from homology"/>
<dbReference type="PANTHER" id="PTHR42901:SF1">
    <property type="entry name" value="ALCOHOL DEHYDROGENASE"/>
    <property type="match status" value="1"/>
</dbReference>
<dbReference type="RefSeq" id="WP_132702205.1">
    <property type="nucleotide sequence ID" value="NZ_SLZR01000011.1"/>
</dbReference>
<dbReference type="SUPFAM" id="SSF51735">
    <property type="entry name" value="NAD(P)-binding Rossmann-fold domains"/>
    <property type="match status" value="1"/>
</dbReference>
<evidence type="ECO:0000313" key="4">
    <source>
        <dbReference type="Proteomes" id="UP000295793"/>
    </source>
</evidence>
<dbReference type="PROSITE" id="PS00061">
    <property type="entry name" value="ADH_SHORT"/>
    <property type="match status" value="1"/>
</dbReference>
<comment type="similarity">
    <text evidence="1">Belongs to the short-chain dehydrogenases/reductases (SDR) family.</text>
</comment>
<evidence type="ECO:0000313" key="3">
    <source>
        <dbReference type="EMBL" id="TCS39989.1"/>
    </source>
</evidence>
<dbReference type="NCBIfam" id="NF006509">
    <property type="entry name" value="PRK08945.1"/>
    <property type="match status" value="1"/>
</dbReference>
<dbReference type="PRINTS" id="PR00081">
    <property type="entry name" value="GDHRDH"/>
</dbReference>
<name>A0A4R3I7A7_9GAMM</name>
<dbReference type="PANTHER" id="PTHR42901">
    <property type="entry name" value="ALCOHOL DEHYDROGENASE"/>
    <property type="match status" value="1"/>
</dbReference>
<protein>
    <submittedName>
        <fullName evidence="3">NAD(P)-dependent dehydrogenase (Short-subunit alcohol dehydrogenase family)</fullName>
    </submittedName>
</protein>
<keyword evidence="4" id="KW-1185">Reference proteome</keyword>
<evidence type="ECO:0000256" key="2">
    <source>
        <dbReference type="ARBA" id="ARBA00023002"/>
    </source>
</evidence>
<evidence type="ECO:0000256" key="1">
    <source>
        <dbReference type="ARBA" id="ARBA00006484"/>
    </source>
</evidence>
<dbReference type="Gene3D" id="3.40.50.720">
    <property type="entry name" value="NAD(P)-binding Rossmann-like Domain"/>
    <property type="match status" value="1"/>
</dbReference>
<dbReference type="Proteomes" id="UP000295793">
    <property type="component" value="Unassembled WGS sequence"/>
</dbReference>
<dbReference type="InterPro" id="IPR020904">
    <property type="entry name" value="Sc_DH/Rdtase_CS"/>
</dbReference>
<dbReference type="InterPro" id="IPR036291">
    <property type="entry name" value="NAD(P)-bd_dom_sf"/>
</dbReference>
<dbReference type="InterPro" id="IPR002347">
    <property type="entry name" value="SDR_fam"/>
</dbReference>
<reference evidence="3 4" key="1">
    <citation type="submission" date="2019-03" db="EMBL/GenBank/DDBJ databases">
        <title>Genomic Encyclopedia of Archaeal and Bacterial Type Strains, Phase II (KMG-II): from individual species to whole genera.</title>
        <authorList>
            <person name="Goeker M."/>
        </authorList>
    </citation>
    <scope>NUCLEOTIDE SEQUENCE [LARGE SCALE GENOMIC DNA]</scope>
    <source>
        <strain evidence="3 4">DSM 15388</strain>
    </source>
</reference>